<accession>A0A0X8F9U8</accession>
<sequence>MAKKYFWLKLKDDFFEQKEIKMLRRVAGGDTYTIIYLKMLLLSLSNEGRIYYDGIAENMVEEIALSIDEDSDNVQITFNYLISKGLIIFEDEDEVELTNIASMIGSETDSARRMRQLRKKKTLQRHFEASQCDNQVTGPLRGGDGEIEIELEKDIEKELEQDTEKNLDVVGQSAIDYYQENYGMLSPIMIQDIQHWVKDTSDELMLYAFEQAIGTRNPFKYAMGVMKNLAKQGITTVEDAKASSVEYRRNEEKKQKGEPEINEKLGW</sequence>
<feature type="region of interest" description="Disordered" evidence="2">
    <location>
        <begin position="241"/>
        <end position="267"/>
    </location>
</feature>
<dbReference type="KEGG" id="asan:AWM72_00060"/>
<dbReference type="Proteomes" id="UP000069912">
    <property type="component" value="Chromosome"/>
</dbReference>
<feature type="domain" description="Phage replisome organiser N-terminal" evidence="4">
    <location>
        <begin position="7"/>
        <end position="122"/>
    </location>
</feature>
<reference evidence="6" key="2">
    <citation type="submission" date="2016-01" db="EMBL/GenBank/DDBJ databases">
        <title>Six Aerococcus type strain genome sequencing and assembly using PacBio and Illumina Hiseq.</title>
        <authorList>
            <person name="Carkaci D."/>
            <person name="Dargis R."/>
            <person name="Nielsen X.C."/>
            <person name="Skovgaard O."/>
            <person name="Fuursted K."/>
            <person name="Christensen J.J."/>
        </authorList>
    </citation>
    <scope>NUCLEOTIDE SEQUENCE [LARGE SCALE GENOMIC DNA]</scope>
    <source>
        <strain evidence="6">CCUG43001</strain>
    </source>
</reference>
<dbReference type="InterPro" id="IPR053162">
    <property type="entry name" value="DnaD"/>
</dbReference>
<evidence type="ECO:0000313" key="6">
    <source>
        <dbReference type="Proteomes" id="UP000069912"/>
    </source>
</evidence>
<protein>
    <recommendedName>
        <fullName evidence="7">DnaD domain protein</fullName>
    </recommendedName>
</protein>
<gene>
    <name evidence="5" type="ORF">AWM72_00060</name>
</gene>
<dbReference type="Gene3D" id="1.10.10.630">
    <property type="entry name" value="DnaD domain-like"/>
    <property type="match status" value="1"/>
</dbReference>
<organism evidence="5 6">
    <name type="scientific">Aerococcus sanguinicola</name>
    <dbReference type="NCBI Taxonomy" id="119206"/>
    <lineage>
        <taxon>Bacteria</taxon>
        <taxon>Bacillati</taxon>
        <taxon>Bacillota</taxon>
        <taxon>Bacilli</taxon>
        <taxon>Lactobacillales</taxon>
        <taxon>Aerococcaceae</taxon>
        <taxon>Aerococcus</taxon>
    </lineage>
</organism>
<dbReference type="Pfam" id="PF07261">
    <property type="entry name" value="DnaB_2"/>
    <property type="match status" value="1"/>
</dbReference>
<evidence type="ECO:0008006" key="7">
    <source>
        <dbReference type="Google" id="ProtNLM"/>
    </source>
</evidence>
<dbReference type="NCBIfam" id="TIGR01446">
    <property type="entry name" value="DnaD_dom"/>
    <property type="match status" value="1"/>
</dbReference>
<evidence type="ECO:0000256" key="2">
    <source>
        <dbReference type="SAM" id="MobiDB-lite"/>
    </source>
</evidence>
<dbReference type="SUPFAM" id="SSF158499">
    <property type="entry name" value="DnaD domain-like"/>
    <property type="match status" value="1"/>
</dbReference>
<dbReference type="EMBL" id="CP014160">
    <property type="protein sequence ID" value="AMB93274.1"/>
    <property type="molecule type" value="Genomic_DNA"/>
</dbReference>
<dbReference type="RefSeq" id="WP_067971374.1">
    <property type="nucleotide sequence ID" value="NZ_CP014160.1"/>
</dbReference>
<dbReference type="PANTHER" id="PTHR37293">
    <property type="entry name" value="PHAGE REPLICATION PROTEIN-RELATED"/>
    <property type="match status" value="1"/>
</dbReference>
<keyword evidence="6" id="KW-1185">Reference proteome</keyword>
<evidence type="ECO:0000256" key="1">
    <source>
        <dbReference type="ARBA" id="ARBA00093462"/>
    </source>
</evidence>
<evidence type="ECO:0000313" key="5">
    <source>
        <dbReference type="EMBL" id="AMB93274.1"/>
    </source>
</evidence>
<evidence type="ECO:0000259" key="4">
    <source>
        <dbReference type="Pfam" id="PF09681"/>
    </source>
</evidence>
<feature type="domain" description="DnaB/C C-terminal" evidence="3">
    <location>
        <begin position="176"/>
        <end position="243"/>
    </location>
</feature>
<evidence type="ECO:0000259" key="3">
    <source>
        <dbReference type="Pfam" id="PF07261"/>
    </source>
</evidence>
<reference evidence="5 6" key="1">
    <citation type="journal article" date="2016" name="Genome Announc.">
        <title>Complete Genome Sequences of Aerococcus christensenii CCUG 28831T, Aerococcus sanguinicola CCUG 43001T, Aerococcus urinae CCUG 36881T, Aerococcus urinaeequi CCUG 28094T, Aerococcus urinaehominis CCUG 42038 BT, and Aerococcus viridans CCUG 4311T.</title>
        <authorList>
            <person name="Carkaci D."/>
            <person name="Dargis R."/>
            <person name="Nielsen X.C."/>
            <person name="Skovgaard O."/>
            <person name="Fuursted K."/>
            <person name="Christensen J.J."/>
        </authorList>
    </citation>
    <scope>NUCLEOTIDE SEQUENCE [LARGE SCALE GENOMIC DNA]</scope>
    <source>
        <strain evidence="5 6">CCUG43001</strain>
    </source>
</reference>
<dbReference type="NCBIfam" id="TIGR01714">
    <property type="entry name" value="phage_rep_org_N"/>
    <property type="match status" value="1"/>
</dbReference>
<dbReference type="AlphaFoldDB" id="A0A0X8F9U8"/>
<name>A0A0X8F9U8_9LACT</name>
<dbReference type="InterPro" id="IPR034829">
    <property type="entry name" value="DnaD-like_sf"/>
</dbReference>
<dbReference type="InterPro" id="IPR006343">
    <property type="entry name" value="DnaB/C_C"/>
</dbReference>
<dbReference type="PANTHER" id="PTHR37293:SF6">
    <property type="entry name" value="DNA REPLICATION PROTEIN DNAD"/>
    <property type="match status" value="1"/>
</dbReference>
<dbReference type="Pfam" id="PF09681">
    <property type="entry name" value="Phage_rep_org_N"/>
    <property type="match status" value="1"/>
</dbReference>
<dbReference type="InterPro" id="IPR010056">
    <property type="entry name" value="Phage_rep_org__N"/>
</dbReference>
<comment type="similarity">
    <text evidence="1">Belongs to the DnaB/DnaD family.</text>
</comment>
<dbReference type="GeneID" id="92902467"/>
<proteinExistence type="inferred from homology"/>